<reference evidence="3" key="1">
    <citation type="submission" date="2020-06" db="EMBL/GenBank/DDBJ databases">
        <title>WGS assembly of Ceratodon purpureus strain R40.</title>
        <authorList>
            <person name="Carey S.B."/>
            <person name="Jenkins J."/>
            <person name="Shu S."/>
            <person name="Lovell J.T."/>
            <person name="Sreedasyam A."/>
            <person name="Maumus F."/>
            <person name="Tiley G.P."/>
            <person name="Fernandez-Pozo N."/>
            <person name="Barry K."/>
            <person name="Chen C."/>
            <person name="Wang M."/>
            <person name="Lipzen A."/>
            <person name="Daum C."/>
            <person name="Saski C.A."/>
            <person name="Payton A.C."/>
            <person name="Mcbreen J.C."/>
            <person name="Conrad R.E."/>
            <person name="Kollar L.M."/>
            <person name="Olsson S."/>
            <person name="Huttunen S."/>
            <person name="Landis J.B."/>
            <person name="Wickett N.J."/>
            <person name="Johnson M.G."/>
            <person name="Rensing S.A."/>
            <person name="Grimwood J."/>
            <person name="Schmutz J."/>
            <person name="Mcdaniel S.F."/>
        </authorList>
    </citation>
    <scope>NUCLEOTIDE SEQUENCE</scope>
    <source>
        <strain evidence="3">R40</strain>
    </source>
</reference>
<dbReference type="EMBL" id="CM026422">
    <property type="protein sequence ID" value="KAG0586637.1"/>
    <property type="molecule type" value="Genomic_DNA"/>
</dbReference>
<name>A0A8T0IU20_CERPU</name>
<evidence type="ECO:0000313" key="3">
    <source>
        <dbReference type="EMBL" id="KAG0586637.1"/>
    </source>
</evidence>
<protein>
    <recommendedName>
        <fullName evidence="2">DUF1989 domain-containing protein</fullName>
    </recommendedName>
</protein>
<evidence type="ECO:0000256" key="1">
    <source>
        <dbReference type="SAM" id="MobiDB-lite"/>
    </source>
</evidence>
<evidence type="ECO:0000313" key="4">
    <source>
        <dbReference type="Proteomes" id="UP000822688"/>
    </source>
</evidence>
<accession>A0A8T0IU20</accession>
<dbReference type="PANTHER" id="PTHR31527">
    <property type="entry name" value="RE64534P"/>
    <property type="match status" value="1"/>
</dbReference>
<dbReference type="AlphaFoldDB" id="A0A8T0IU20"/>
<organism evidence="3 4">
    <name type="scientific">Ceratodon purpureus</name>
    <name type="common">Fire moss</name>
    <name type="synonym">Dicranum purpureum</name>
    <dbReference type="NCBI Taxonomy" id="3225"/>
    <lineage>
        <taxon>Eukaryota</taxon>
        <taxon>Viridiplantae</taxon>
        <taxon>Streptophyta</taxon>
        <taxon>Embryophyta</taxon>
        <taxon>Bryophyta</taxon>
        <taxon>Bryophytina</taxon>
        <taxon>Bryopsida</taxon>
        <taxon>Dicranidae</taxon>
        <taxon>Pseudoditrichales</taxon>
        <taxon>Ditrichaceae</taxon>
        <taxon>Ceratodon</taxon>
    </lineage>
</organism>
<dbReference type="Proteomes" id="UP000822688">
    <property type="component" value="Chromosome 2"/>
</dbReference>
<keyword evidence="4" id="KW-1185">Reference proteome</keyword>
<comment type="caution">
    <text evidence="3">The sequence shown here is derived from an EMBL/GenBank/DDBJ whole genome shotgun (WGS) entry which is preliminary data.</text>
</comment>
<gene>
    <name evidence="3" type="ORF">KC19_2G105600</name>
</gene>
<dbReference type="PANTHER" id="PTHR31527:SF0">
    <property type="entry name" value="RE64534P"/>
    <property type="match status" value="1"/>
</dbReference>
<sequence>MKRSEPQDAEVRRKIPPVICYPIHTMPRPHLAAYQAAREGWEKVDELMVPPRDARTFTVPAGSFFRIISIQGPQVGDLNLWAVDDISERFYSGKTRALHGTHLSTGDQLWSCLPYLRPMATITHDTLDWYGFDEFGGSVHDVIGTRCDPYTHKLLSGHEYHHCCHSNLTRALADRMGRAMDEVEPAVHDVLNVFMCTGFTRDTGQYFMKASPVRPGDSLEFFAEIDLLGALAACPGGDCSSEHSSDVAACYPLLVETYRPKSPPQGWTSPARNAYSRRHGD</sequence>
<dbReference type="Pfam" id="PF09347">
    <property type="entry name" value="DUF1989"/>
    <property type="match status" value="1"/>
</dbReference>
<proteinExistence type="predicted"/>
<dbReference type="InterPro" id="IPR018959">
    <property type="entry name" value="DUF1989"/>
</dbReference>
<evidence type="ECO:0000259" key="2">
    <source>
        <dbReference type="Pfam" id="PF09347"/>
    </source>
</evidence>
<feature type="region of interest" description="Disordered" evidence="1">
    <location>
        <begin position="261"/>
        <end position="281"/>
    </location>
</feature>
<feature type="domain" description="DUF1989" evidence="2">
    <location>
        <begin position="49"/>
        <end position="228"/>
    </location>
</feature>